<gene>
    <name evidence="1" type="ORF">IAB73_06120</name>
</gene>
<accession>A0A9D1CQR4</accession>
<dbReference type="Gene3D" id="1.10.357.10">
    <property type="entry name" value="Tetracycline Repressor, domain 2"/>
    <property type="match status" value="1"/>
</dbReference>
<reference evidence="1" key="2">
    <citation type="journal article" date="2021" name="PeerJ">
        <title>Extensive microbial diversity within the chicken gut microbiome revealed by metagenomics and culture.</title>
        <authorList>
            <person name="Gilroy R."/>
            <person name="Ravi A."/>
            <person name="Getino M."/>
            <person name="Pursley I."/>
            <person name="Horton D.L."/>
            <person name="Alikhan N.F."/>
            <person name="Baker D."/>
            <person name="Gharbi K."/>
            <person name="Hall N."/>
            <person name="Watson M."/>
            <person name="Adriaenssens E.M."/>
            <person name="Foster-Nyarko E."/>
            <person name="Jarju S."/>
            <person name="Secka A."/>
            <person name="Antonio M."/>
            <person name="Oren A."/>
            <person name="Chaudhuri R.R."/>
            <person name="La Ragione R."/>
            <person name="Hildebrand F."/>
            <person name="Pallen M.J."/>
        </authorList>
    </citation>
    <scope>NUCLEOTIDE SEQUENCE</scope>
    <source>
        <strain evidence="1">ChiSxjej2B14-6234</strain>
    </source>
</reference>
<feature type="non-terminal residue" evidence="1">
    <location>
        <position position="103"/>
    </location>
</feature>
<evidence type="ECO:0000313" key="1">
    <source>
        <dbReference type="EMBL" id="HIQ71767.1"/>
    </source>
</evidence>
<dbReference type="AlphaFoldDB" id="A0A9D1CQR4"/>
<dbReference type="EMBL" id="DVFJ01000018">
    <property type="protein sequence ID" value="HIQ71767.1"/>
    <property type="molecule type" value="Genomic_DNA"/>
</dbReference>
<reference evidence="1" key="1">
    <citation type="submission" date="2020-10" db="EMBL/GenBank/DDBJ databases">
        <authorList>
            <person name="Gilroy R."/>
        </authorList>
    </citation>
    <scope>NUCLEOTIDE SEQUENCE</scope>
    <source>
        <strain evidence="1">ChiSxjej2B14-6234</strain>
    </source>
</reference>
<sequence length="103" mass="11893">MPPKVRITKDMIIDAAFEIARESGVENINARTVAKKLNCSTQPVMYHFETIEELKKATYAKADRFHTEYLMNIKEPQAGIMLGIGLNYIRFAIEEPKLFRLIF</sequence>
<comment type="caution">
    <text evidence="1">The sequence shown here is derived from an EMBL/GenBank/DDBJ whole genome shotgun (WGS) entry which is preliminary data.</text>
</comment>
<proteinExistence type="predicted"/>
<dbReference type="InterPro" id="IPR009057">
    <property type="entry name" value="Homeodomain-like_sf"/>
</dbReference>
<evidence type="ECO:0000313" key="2">
    <source>
        <dbReference type="Proteomes" id="UP000886887"/>
    </source>
</evidence>
<name>A0A9D1CQR4_9FIRM</name>
<protein>
    <submittedName>
        <fullName evidence="1">TetR/AcrR family transcriptional regulator</fullName>
    </submittedName>
</protein>
<dbReference type="SUPFAM" id="SSF46689">
    <property type="entry name" value="Homeodomain-like"/>
    <property type="match status" value="1"/>
</dbReference>
<organism evidence="1 2">
    <name type="scientific">Candidatus Onthenecus intestinigallinarum</name>
    <dbReference type="NCBI Taxonomy" id="2840875"/>
    <lineage>
        <taxon>Bacteria</taxon>
        <taxon>Bacillati</taxon>
        <taxon>Bacillota</taxon>
        <taxon>Clostridia</taxon>
        <taxon>Eubacteriales</taxon>
        <taxon>Candidatus Onthenecus</taxon>
    </lineage>
</organism>
<dbReference type="Proteomes" id="UP000886887">
    <property type="component" value="Unassembled WGS sequence"/>
</dbReference>